<keyword evidence="3" id="KW-0472">Membrane</keyword>
<dbReference type="Proteomes" id="UP000001593">
    <property type="component" value="Unassembled WGS sequence"/>
</dbReference>
<dbReference type="Pfam" id="PF00648">
    <property type="entry name" value="Peptidase_C2"/>
    <property type="match status" value="1"/>
</dbReference>
<feature type="compositionally biased region" description="Basic and acidic residues" evidence="2">
    <location>
        <begin position="720"/>
        <end position="754"/>
    </location>
</feature>
<dbReference type="InterPro" id="IPR012292">
    <property type="entry name" value="Globin/Proto"/>
</dbReference>
<dbReference type="MEROPS" id="C02.972"/>
<dbReference type="GO" id="GO:0006508">
    <property type="term" value="P:proteolysis"/>
    <property type="evidence" value="ECO:0007669"/>
    <property type="project" value="InterPro"/>
</dbReference>
<evidence type="ECO:0000256" key="2">
    <source>
        <dbReference type="SAM" id="MobiDB-lite"/>
    </source>
</evidence>
<accession>A7RWT3</accession>
<gene>
    <name evidence="5" type="ORF">NEMVEDRAFT_v1g241226</name>
</gene>
<evidence type="ECO:0000256" key="1">
    <source>
        <dbReference type="PROSITE-ProRule" id="PRU00239"/>
    </source>
</evidence>
<dbReference type="SMART" id="SM00230">
    <property type="entry name" value="CysPc"/>
    <property type="match status" value="1"/>
</dbReference>
<keyword evidence="3" id="KW-0812">Transmembrane</keyword>
<dbReference type="EMBL" id="DS469548">
    <property type="protein sequence ID" value="EDO44028.1"/>
    <property type="molecule type" value="Genomic_DNA"/>
</dbReference>
<dbReference type="InterPro" id="IPR054094">
    <property type="entry name" value="Androglobin_IV"/>
</dbReference>
<name>A7RWT3_NEMVE</name>
<evidence type="ECO:0000256" key="3">
    <source>
        <dbReference type="SAM" id="Phobius"/>
    </source>
</evidence>
<dbReference type="GO" id="GO:0007286">
    <property type="term" value="P:spermatid development"/>
    <property type="evidence" value="ECO:0000318"/>
    <property type="project" value="GO_Central"/>
</dbReference>
<feature type="region of interest" description="Disordered" evidence="2">
    <location>
        <begin position="475"/>
        <end position="498"/>
    </location>
</feature>
<keyword evidence="3" id="KW-1133">Transmembrane helix</keyword>
<feature type="compositionally biased region" description="Basic and acidic residues" evidence="2">
    <location>
        <begin position="353"/>
        <end position="390"/>
    </location>
</feature>
<dbReference type="AlphaFoldDB" id="A7RWT3"/>
<dbReference type="PANTHER" id="PTHR46298:SF1">
    <property type="entry name" value="ANDROGLOBIN"/>
    <property type="match status" value="1"/>
</dbReference>
<evidence type="ECO:0000259" key="4">
    <source>
        <dbReference type="PROSITE" id="PS50203"/>
    </source>
</evidence>
<feature type="compositionally biased region" description="Polar residues" evidence="2">
    <location>
        <begin position="710"/>
        <end position="719"/>
    </location>
</feature>
<dbReference type="GO" id="GO:0004198">
    <property type="term" value="F:calcium-dependent cysteine-type endopeptidase activity"/>
    <property type="evidence" value="ECO:0007669"/>
    <property type="project" value="InterPro"/>
</dbReference>
<dbReference type="eggNOG" id="KOG0045">
    <property type="taxonomic scope" value="Eukaryota"/>
</dbReference>
<dbReference type="STRING" id="45351.A7RWT3"/>
<organism evidence="5 6">
    <name type="scientific">Nematostella vectensis</name>
    <name type="common">Starlet sea anemone</name>
    <dbReference type="NCBI Taxonomy" id="45351"/>
    <lineage>
        <taxon>Eukaryota</taxon>
        <taxon>Metazoa</taxon>
        <taxon>Cnidaria</taxon>
        <taxon>Anthozoa</taxon>
        <taxon>Hexacorallia</taxon>
        <taxon>Actiniaria</taxon>
        <taxon>Edwardsiidae</taxon>
        <taxon>Nematostella</taxon>
    </lineage>
</organism>
<dbReference type="PANTHER" id="PTHR46298">
    <property type="entry name" value="ANDROGLOBIN"/>
    <property type="match status" value="1"/>
</dbReference>
<dbReference type="HOGENOM" id="CLU_278657_0_0_1"/>
<feature type="compositionally biased region" description="Polar residues" evidence="2">
    <location>
        <begin position="1"/>
        <end position="10"/>
    </location>
</feature>
<feature type="transmembrane region" description="Helical" evidence="3">
    <location>
        <begin position="1085"/>
        <end position="1102"/>
    </location>
</feature>
<evidence type="ECO:0000313" key="6">
    <source>
        <dbReference type="Proteomes" id="UP000001593"/>
    </source>
</evidence>
<dbReference type="GO" id="GO:0020037">
    <property type="term" value="F:heme binding"/>
    <property type="evidence" value="ECO:0007669"/>
    <property type="project" value="InterPro"/>
</dbReference>
<keyword evidence="6" id="KW-1185">Reference proteome</keyword>
<dbReference type="SUPFAM" id="SSF46458">
    <property type="entry name" value="Globin-like"/>
    <property type="match status" value="1"/>
</dbReference>
<dbReference type="SUPFAM" id="SSF54001">
    <property type="entry name" value="Cysteine proteinases"/>
    <property type="match status" value="1"/>
</dbReference>
<dbReference type="GO" id="GO:0097227">
    <property type="term" value="C:sperm annulus"/>
    <property type="evidence" value="ECO:0000318"/>
    <property type="project" value="GO_Central"/>
</dbReference>
<dbReference type="GO" id="GO:0019825">
    <property type="term" value="F:oxygen binding"/>
    <property type="evidence" value="ECO:0007669"/>
    <property type="project" value="InterPro"/>
</dbReference>
<dbReference type="Pfam" id="PF22069">
    <property type="entry name" value="Androglobin_IV"/>
    <property type="match status" value="1"/>
</dbReference>
<feature type="compositionally biased region" description="Basic and acidic residues" evidence="2">
    <location>
        <begin position="681"/>
        <end position="700"/>
    </location>
</feature>
<feature type="region of interest" description="Disordered" evidence="2">
    <location>
        <begin position="516"/>
        <end position="754"/>
    </location>
</feature>
<sequence>MANARKSSSAWKDLRMAASSSARFRQSIAPSVIGSLKDGDDKKGKNKQPIIIWPEWSDQDINQEKWDTTHKAKEKEKGKSPNPHPYEDPEGRIDLPQSLRYRVDHWKRPVDFILEKVPVVVDPKSLTQEIDLLCNNGHLADCETLRWIIAQVTCLWRMHFKIEIPEVKTKDTKEGKEKDKDKEKEKEKEKQSEASQEDNTWKPWSHIWPKEKSQEKVKEKATAIPVYNPGGKYCVKVYWMGAWRKVTVDDWMPFDEEGKMLLPASPNEHELWPMLLSKALIKVASLDYAGGSTSCEIGDFTVVHALTGWLPEVIPLKYGHTSEVWDLLMKALPRWKLENTPAPDEAKPQAAEGGKKEREKDRKSTRSIKDRQKEESERESKTREKDKDKAGSVTGQAEQANKEPEFVIFASYSHPPTAPMRISVLREMADASEKLRQSGLSHNHPHPVMVTMIRDTPLVAPPPPIEIPRWKLIRQKKKKQPIEPPITPPEPPRDPKFLEVTSPFVNYNVSPIPVSRARTPVRWKKFRPERPMGEIEEESDKDEKKPEVEGPEAAQDGEKKEGNESAAEVEEVKPEPEKEPVLKERESRESLRERSGTKDCKSPKDRVKSAKSDRGDKEKQGKADKGDKSADRTKPGSKLNVTADKPERTKSGGLTPKSSGRRVSRMEKPGDIKSPPGRKVSRMEKPSKVDMEKDSFHEVEIIVEGEESNMQDAPNPTTDGETKPPGDAPEMEKGEEKTNGEKDEEGDKGKEEKGNNKKLWMDYEDFCKCFGSLYIFHKPNTYKFTKATIELKGTPPYKMDIFLYFVVVHSCIPWVSVLERLCYCCFSYLGWYLTFPGSDEQQQVSALLSKAWSTLEPNQENFAIEIFRRMFKRDQELFPLFPFFKDEWSRVAFTDYNGSYPEQPSNSWFVVFREVFIVDEPVLMVPRLYCNIPTCLLRVVDNDTGEELTRVFQRVAPNNMKKNKRQNTASSLLKGIVKKIQTSFQETTYISTQLVIKKLTSAQRSPESKAQRGRPLGSLSCQLQTVEGCSTVSVHGAKNYIYICQFSVRNSIEFSFPVPIEQKNDQTTWEKIQIPYDPDCLSCKIIGMVTLYGAGALVLSYVPRVPKTNPAGKVAMAAFGISLFGVGTMRFFVK</sequence>
<feature type="region of interest" description="Disordered" evidence="2">
    <location>
        <begin position="1"/>
        <end position="93"/>
    </location>
</feature>
<dbReference type="Gene3D" id="1.10.490.10">
    <property type="entry name" value="Globins"/>
    <property type="match status" value="1"/>
</dbReference>
<feature type="compositionally biased region" description="Basic and acidic residues" evidence="2">
    <location>
        <begin position="570"/>
        <end position="634"/>
    </location>
</feature>
<evidence type="ECO:0000313" key="5">
    <source>
        <dbReference type="EMBL" id="EDO44028.1"/>
    </source>
</evidence>
<dbReference type="PhylomeDB" id="A7RWT3"/>
<comment type="caution">
    <text evidence="1">Lacks conserved residue(s) required for the propagation of feature annotation.</text>
</comment>
<proteinExistence type="predicted"/>
<dbReference type="PROSITE" id="PS50203">
    <property type="entry name" value="CALPAIN_CAT"/>
    <property type="match status" value="1"/>
</dbReference>
<feature type="domain" description="Calpain catalytic" evidence="4">
    <location>
        <begin position="227"/>
        <end position="337"/>
    </location>
</feature>
<feature type="compositionally biased region" description="Basic and acidic residues" evidence="2">
    <location>
        <begin position="62"/>
        <end position="93"/>
    </location>
</feature>
<dbReference type="GO" id="GO:0097225">
    <property type="term" value="C:sperm midpiece"/>
    <property type="evidence" value="ECO:0000318"/>
    <property type="project" value="GO_Central"/>
</dbReference>
<feature type="region of interest" description="Disordered" evidence="2">
    <location>
        <begin position="339"/>
        <end position="402"/>
    </location>
</feature>
<dbReference type="InterPro" id="IPR053033">
    <property type="entry name" value="Androglobin-like"/>
</dbReference>
<protein>
    <recommendedName>
        <fullName evidence="4">Calpain catalytic domain-containing protein</fullName>
    </recommendedName>
</protein>
<dbReference type="InterPro" id="IPR001300">
    <property type="entry name" value="Peptidase_C2_calpain_cat"/>
</dbReference>
<feature type="compositionally biased region" description="Basic and acidic residues" evidence="2">
    <location>
        <begin position="170"/>
        <end position="192"/>
    </location>
</feature>
<reference evidence="5 6" key="1">
    <citation type="journal article" date="2007" name="Science">
        <title>Sea anemone genome reveals ancestral eumetazoan gene repertoire and genomic organization.</title>
        <authorList>
            <person name="Putnam N.H."/>
            <person name="Srivastava M."/>
            <person name="Hellsten U."/>
            <person name="Dirks B."/>
            <person name="Chapman J."/>
            <person name="Salamov A."/>
            <person name="Terry A."/>
            <person name="Shapiro H."/>
            <person name="Lindquist E."/>
            <person name="Kapitonov V.V."/>
            <person name="Jurka J."/>
            <person name="Genikhovich G."/>
            <person name="Grigoriev I.V."/>
            <person name="Lucas S.M."/>
            <person name="Steele R.E."/>
            <person name="Finnerty J.R."/>
            <person name="Technau U."/>
            <person name="Martindale M.Q."/>
            <person name="Rokhsar D.S."/>
        </authorList>
    </citation>
    <scope>NUCLEOTIDE SEQUENCE [LARGE SCALE GENOMIC DNA]</scope>
    <source>
        <strain evidence="6">CH2 X CH6</strain>
    </source>
</reference>
<feature type="region of interest" description="Disordered" evidence="2">
    <location>
        <begin position="170"/>
        <end position="205"/>
    </location>
</feature>
<dbReference type="InterPro" id="IPR009050">
    <property type="entry name" value="Globin-like_sf"/>
</dbReference>
<feature type="transmembrane region" description="Helical" evidence="3">
    <location>
        <begin position="1114"/>
        <end position="1133"/>
    </location>
</feature>
<dbReference type="InParanoid" id="A7RWT3"/>
<dbReference type="InterPro" id="IPR038765">
    <property type="entry name" value="Papain-like_cys_pep_sf"/>
</dbReference>